<dbReference type="AlphaFoldDB" id="A0A397J3V4"/>
<evidence type="ECO:0000313" key="1">
    <source>
        <dbReference type="EMBL" id="RHZ80666.1"/>
    </source>
</evidence>
<dbReference type="Proteomes" id="UP000266861">
    <property type="component" value="Unassembled WGS sequence"/>
</dbReference>
<reference evidence="1 2" key="1">
    <citation type="submission" date="2018-08" db="EMBL/GenBank/DDBJ databases">
        <title>Genome and evolution of the arbuscular mycorrhizal fungus Diversispora epigaea (formerly Glomus versiforme) and its bacterial endosymbionts.</title>
        <authorList>
            <person name="Sun X."/>
            <person name="Fei Z."/>
            <person name="Harrison M."/>
        </authorList>
    </citation>
    <scope>NUCLEOTIDE SEQUENCE [LARGE SCALE GENOMIC DNA]</scope>
    <source>
        <strain evidence="1 2">IT104</strain>
    </source>
</reference>
<evidence type="ECO:0008006" key="3">
    <source>
        <dbReference type="Google" id="ProtNLM"/>
    </source>
</evidence>
<comment type="caution">
    <text evidence="1">The sequence shown here is derived from an EMBL/GenBank/DDBJ whole genome shotgun (WGS) entry which is preliminary data.</text>
</comment>
<organism evidence="1 2">
    <name type="scientific">Diversispora epigaea</name>
    <dbReference type="NCBI Taxonomy" id="1348612"/>
    <lineage>
        <taxon>Eukaryota</taxon>
        <taxon>Fungi</taxon>
        <taxon>Fungi incertae sedis</taxon>
        <taxon>Mucoromycota</taxon>
        <taxon>Glomeromycotina</taxon>
        <taxon>Glomeromycetes</taxon>
        <taxon>Diversisporales</taxon>
        <taxon>Diversisporaceae</taxon>
        <taxon>Diversispora</taxon>
    </lineage>
</organism>
<sequence>MYVECSRLIYSAQKKVNGDVKLWRECNGLFVCVRLLGVQIAGNELHLNLLVRDMEEFDTLSDTDSIGSEDDRDTLEDRNLVEKHATELGFEVIKCKIGRNKSGEINRHTFECKCSDEYHVKIKVNIENNRWRKTFNRDEMNILRNIIKDKVDWYLAELVNEMEIQTGKMVSIPTL</sequence>
<protein>
    <recommendedName>
        <fullName evidence="3">FAR1 domain-containing protein</fullName>
    </recommendedName>
</protein>
<dbReference type="OrthoDB" id="2394806at2759"/>
<accession>A0A397J3V4</accession>
<dbReference type="EMBL" id="PQFF01000125">
    <property type="protein sequence ID" value="RHZ80666.1"/>
    <property type="molecule type" value="Genomic_DNA"/>
</dbReference>
<proteinExistence type="predicted"/>
<gene>
    <name evidence="1" type="ORF">Glove_134g219</name>
</gene>
<evidence type="ECO:0000313" key="2">
    <source>
        <dbReference type="Proteomes" id="UP000266861"/>
    </source>
</evidence>
<name>A0A397J3V4_9GLOM</name>
<keyword evidence="2" id="KW-1185">Reference proteome</keyword>